<dbReference type="InterPro" id="IPR005162">
    <property type="entry name" value="Retrotrans_gag_dom"/>
</dbReference>
<feature type="domain" description="Retrotransposon gag" evidence="2">
    <location>
        <begin position="70"/>
        <end position="162"/>
    </location>
</feature>
<feature type="compositionally biased region" description="Basic and acidic residues" evidence="1">
    <location>
        <begin position="12"/>
        <end position="26"/>
    </location>
</feature>
<name>A0ABQ8HF95_9ROSI</name>
<dbReference type="Pfam" id="PF03732">
    <property type="entry name" value="Retrotrans_gag"/>
    <property type="match status" value="1"/>
</dbReference>
<accession>A0ABQ8HF95</accession>
<keyword evidence="4" id="KW-1185">Reference proteome</keyword>
<protein>
    <recommendedName>
        <fullName evidence="2">Retrotransposon gag domain-containing protein</fullName>
    </recommendedName>
</protein>
<dbReference type="Proteomes" id="UP000827721">
    <property type="component" value="Unassembled WGS sequence"/>
</dbReference>
<evidence type="ECO:0000259" key="2">
    <source>
        <dbReference type="Pfam" id="PF03732"/>
    </source>
</evidence>
<feature type="compositionally biased region" description="Basic residues" evidence="1">
    <location>
        <begin position="1"/>
        <end position="11"/>
    </location>
</feature>
<reference evidence="3 4" key="1">
    <citation type="submission" date="2021-02" db="EMBL/GenBank/DDBJ databases">
        <title>Plant Genome Project.</title>
        <authorList>
            <person name="Zhang R.-G."/>
        </authorList>
    </citation>
    <scope>NUCLEOTIDE SEQUENCE [LARGE SCALE GENOMIC DNA]</scope>
    <source>
        <tissue evidence="3">Leaves</tissue>
    </source>
</reference>
<evidence type="ECO:0000256" key="1">
    <source>
        <dbReference type="SAM" id="MobiDB-lite"/>
    </source>
</evidence>
<feature type="region of interest" description="Disordered" evidence="1">
    <location>
        <begin position="1"/>
        <end position="48"/>
    </location>
</feature>
<organism evidence="3 4">
    <name type="scientific">Xanthoceras sorbifolium</name>
    <dbReference type="NCBI Taxonomy" id="99658"/>
    <lineage>
        <taxon>Eukaryota</taxon>
        <taxon>Viridiplantae</taxon>
        <taxon>Streptophyta</taxon>
        <taxon>Embryophyta</taxon>
        <taxon>Tracheophyta</taxon>
        <taxon>Spermatophyta</taxon>
        <taxon>Magnoliopsida</taxon>
        <taxon>eudicotyledons</taxon>
        <taxon>Gunneridae</taxon>
        <taxon>Pentapetalae</taxon>
        <taxon>rosids</taxon>
        <taxon>malvids</taxon>
        <taxon>Sapindales</taxon>
        <taxon>Sapindaceae</taxon>
        <taxon>Xanthoceroideae</taxon>
        <taxon>Xanthoceras</taxon>
    </lineage>
</organism>
<comment type="caution">
    <text evidence="3">The sequence shown here is derived from an EMBL/GenBank/DDBJ whole genome shotgun (WGS) entry which is preliminary data.</text>
</comment>
<evidence type="ECO:0000313" key="4">
    <source>
        <dbReference type="Proteomes" id="UP000827721"/>
    </source>
</evidence>
<sequence>MYCRGRPRIRRVAAERSAPEGERVDESMNAPTQETPLKPAQPAVPEGGNLNAAQMAEVMGCTEELMVTYLAFLLKDRAKDWWKALQRRHPEGITRPDFQREFKDRLYPKSYKYARIEEFFRLEQGSLSVAEYEKKFSDLIRVVHFIADNEEQKANRFTVGLNSRTYVSSAAHT</sequence>
<dbReference type="EMBL" id="JAFEMO010000011">
    <property type="protein sequence ID" value="KAH7557277.1"/>
    <property type="molecule type" value="Genomic_DNA"/>
</dbReference>
<evidence type="ECO:0000313" key="3">
    <source>
        <dbReference type="EMBL" id="KAH7557277.1"/>
    </source>
</evidence>
<proteinExistence type="predicted"/>
<gene>
    <name evidence="3" type="ORF">JRO89_XS11G0100300</name>
</gene>